<accession>A0A9P9KTW7</accession>
<evidence type="ECO:0000313" key="3">
    <source>
        <dbReference type="Proteomes" id="UP000736672"/>
    </source>
</evidence>
<evidence type="ECO:0000256" key="1">
    <source>
        <dbReference type="SAM" id="Phobius"/>
    </source>
</evidence>
<comment type="caution">
    <text evidence="2">The sequence shown here is derived from an EMBL/GenBank/DDBJ whole genome shotgun (WGS) entry which is preliminary data.</text>
</comment>
<protein>
    <submittedName>
        <fullName evidence="2">Uncharacterized protein</fullName>
    </submittedName>
</protein>
<gene>
    <name evidence="2" type="ORF">B0J15DRAFT_510312</name>
</gene>
<organism evidence="2 3">
    <name type="scientific">Fusarium solani</name>
    <name type="common">Filamentous fungus</name>
    <dbReference type="NCBI Taxonomy" id="169388"/>
    <lineage>
        <taxon>Eukaryota</taxon>
        <taxon>Fungi</taxon>
        <taxon>Dikarya</taxon>
        <taxon>Ascomycota</taxon>
        <taxon>Pezizomycotina</taxon>
        <taxon>Sordariomycetes</taxon>
        <taxon>Hypocreomycetidae</taxon>
        <taxon>Hypocreales</taxon>
        <taxon>Nectriaceae</taxon>
        <taxon>Fusarium</taxon>
        <taxon>Fusarium solani species complex</taxon>
    </lineage>
</organism>
<proteinExistence type="predicted"/>
<feature type="transmembrane region" description="Helical" evidence="1">
    <location>
        <begin position="176"/>
        <end position="192"/>
    </location>
</feature>
<keyword evidence="1" id="KW-0812">Transmembrane</keyword>
<dbReference type="EMBL" id="JAGTJS010000005">
    <property type="protein sequence ID" value="KAH7268483.1"/>
    <property type="molecule type" value="Genomic_DNA"/>
</dbReference>
<feature type="transmembrane region" description="Helical" evidence="1">
    <location>
        <begin position="198"/>
        <end position="217"/>
    </location>
</feature>
<evidence type="ECO:0000313" key="2">
    <source>
        <dbReference type="EMBL" id="KAH7268483.1"/>
    </source>
</evidence>
<dbReference type="Proteomes" id="UP000736672">
    <property type="component" value="Unassembled WGS sequence"/>
</dbReference>
<sequence length="273" mass="30332">MQLSLDFTSVRGAFGPLLASSAVGRPEQYLLLGSVYLCIFGYHTRRSLRVYRITSGKQTSLMLMLHILSASFELLRFYAQALNGDVLPDVLDTVACFVHSATTFGLAKQLLRGDQTTRASYQAPALMRPFVALTSLLNQSVFVHRASVKLLHAFLYTRLIIFLAKRFKMNKIHSFSTIYAHGVFLGAVIAIHDSGLPAGVPVYIGMVGAVMVLNRYVADSYTELAIGQTSISRGHRVLLHAFVWIGLADLDIIKQQGHIKKESLLEKDQYTHE</sequence>
<dbReference type="OrthoDB" id="4922812at2759"/>
<dbReference type="AlphaFoldDB" id="A0A9P9KTW7"/>
<reference evidence="2" key="1">
    <citation type="journal article" date="2021" name="Nat. Commun.">
        <title>Genetic determinants of endophytism in the Arabidopsis root mycobiome.</title>
        <authorList>
            <person name="Mesny F."/>
            <person name="Miyauchi S."/>
            <person name="Thiergart T."/>
            <person name="Pickel B."/>
            <person name="Atanasova L."/>
            <person name="Karlsson M."/>
            <person name="Huettel B."/>
            <person name="Barry K.W."/>
            <person name="Haridas S."/>
            <person name="Chen C."/>
            <person name="Bauer D."/>
            <person name="Andreopoulos W."/>
            <person name="Pangilinan J."/>
            <person name="LaButti K."/>
            <person name="Riley R."/>
            <person name="Lipzen A."/>
            <person name="Clum A."/>
            <person name="Drula E."/>
            <person name="Henrissat B."/>
            <person name="Kohler A."/>
            <person name="Grigoriev I.V."/>
            <person name="Martin F.M."/>
            <person name="Hacquard S."/>
        </authorList>
    </citation>
    <scope>NUCLEOTIDE SEQUENCE</scope>
    <source>
        <strain evidence="2">FSSC 5 MPI-SDFR-AT-0091</strain>
    </source>
</reference>
<name>A0A9P9KTW7_FUSSL</name>
<keyword evidence="3" id="KW-1185">Reference proteome</keyword>
<keyword evidence="1" id="KW-0472">Membrane</keyword>
<keyword evidence="1" id="KW-1133">Transmembrane helix</keyword>